<evidence type="ECO:0000256" key="4">
    <source>
        <dbReference type="ARBA" id="ARBA00022664"/>
    </source>
</evidence>
<comment type="subcellular location">
    <subcellularLocation>
        <location evidence="1">Plastid</location>
        <location evidence="1">Chloroplast</location>
    </subcellularLocation>
</comment>
<gene>
    <name evidence="11" type="ORF">Nepgr_031728</name>
</gene>
<comment type="caution">
    <text evidence="11">The sequence shown here is derived from an EMBL/GenBank/DDBJ whole genome shotgun (WGS) entry which is preliminary data.</text>
</comment>
<dbReference type="InterPro" id="IPR035979">
    <property type="entry name" value="RBD_domain_sf"/>
</dbReference>
<dbReference type="EMBL" id="BSYO01000037">
    <property type="protein sequence ID" value="GMH29885.1"/>
    <property type="molecule type" value="Genomic_DNA"/>
</dbReference>
<proteinExistence type="predicted"/>
<evidence type="ECO:0000256" key="1">
    <source>
        <dbReference type="ARBA" id="ARBA00004229"/>
    </source>
</evidence>
<feature type="compositionally biased region" description="Polar residues" evidence="9">
    <location>
        <begin position="315"/>
        <end position="325"/>
    </location>
</feature>
<evidence type="ECO:0000256" key="3">
    <source>
        <dbReference type="ARBA" id="ARBA00022640"/>
    </source>
</evidence>
<evidence type="ECO:0000256" key="6">
    <source>
        <dbReference type="ARBA" id="ARBA00022884"/>
    </source>
</evidence>
<evidence type="ECO:0000313" key="11">
    <source>
        <dbReference type="EMBL" id="GMH29885.1"/>
    </source>
</evidence>
<dbReference type="Proteomes" id="UP001279734">
    <property type="component" value="Unassembled WGS sequence"/>
</dbReference>
<keyword evidence="4" id="KW-0507">mRNA processing</keyword>
<protein>
    <recommendedName>
        <fullName evidence="10">RRM domain-containing protein</fullName>
    </recommendedName>
</protein>
<dbReference type="InterPro" id="IPR012677">
    <property type="entry name" value="Nucleotide-bd_a/b_plait_sf"/>
</dbReference>
<dbReference type="AlphaFoldDB" id="A0AAD3THA2"/>
<evidence type="ECO:0000256" key="8">
    <source>
        <dbReference type="PROSITE-ProRule" id="PRU00176"/>
    </source>
</evidence>
<feature type="region of interest" description="Disordered" evidence="9">
    <location>
        <begin position="19"/>
        <end position="39"/>
    </location>
</feature>
<organism evidence="11 12">
    <name type="scientific">Nepenthes gracilis</name>
    <name type="common">Slender pitcher plant</name>
    <dbReference type="NCBI Taxonomy" id="150966"/>
    <lineage>
        <taxon>Eukaryota</taxon>
        <taxon>Viridiplantae</taxon>
        <taxon>Streptophyta</taxon>
        <taxon>Embryophyta</taxon>
        <taxon>Tracheophyta</taxon>
        <taxon>Spermatophyta</taxon>
        <taxon>Magnoliopsida</taxon>
        <taxon>eudicotyledons</taxon>
        <taxon>Gunneridae</taxon>
        <taxon>Pentapetalae</taxon>
        <taxon>Caryophyllales</taxon>
        <taxon>Nepenthaceae</taxon>
        <taxon>Nepenthes</taxon>
    </lineage>
</organism>
<sequence>MAASSSLSVIATSSSSSPLFIHRRPSHRSSNPSNFLPPKSKRTKPLNLVIVENFCLSPLSRVFHLHLCHFSAAFNEIQDSGNQLEEEPVQVQELEGAEGEFEDEKRPERASADGRRIYVGNLSYSMSSTELAEILGEAGRVQSVELIYDRVTDRSRGFAFVTMGSVEEAEETIRMFDGSQIGGRTVKVNFPEVPRGSERKVMGPKMRSSYQRFVETPHKIYAGNLGWGLTSQGLRDIFACQPGFLSAKVIYERETGRSRGFGFVTFSSAEEAKSALDAMNGVEVEGRPLRLNMAAERARSSPAPEVDFNAEKSVDQSNMLSGISA</sequence>
<dbReference type="GO" id="GO:0006397">
    <property type="term" value="P:mRNA processing"/>
    <property type="evidence" value="ECO:0007669"/>
    <property type="project" value="UniProtKB-KW"/>
</dbReference>
<dbReference type="InterPro" id="IPR000504">
    <property type="entry name" value="RRM_dom"/>
</dbReference>
<evidence type="ECO:0000256" key="2">
    <source>
        <dbReference type="ARBA" id="ARBA00022528"/>
    </source>
</evidence>
<dbReference type="SMART" id="SM00360">
    <property type="entry name" value="RRM"/>
    <property type="match status" value="2"/>
</dbReference>
<keyword evidence="6 8" id="KW-0694">RNA-binding</keyword>
<evidence type="ECO:0000256" key="5">
    <source>
        <dbReference type="ARBA" id="ARBA00022737"/>
    </source>
</evidence>
<name>A0AAD3THA2_NEPGR</name>
<feature type="domain" description="RRM" evidence="10">
    <location>
        <begin position="218"/>
        <end position="296"/>
    </location>
</feature>
<feature type="domain" description="RRM" evidence="10">
    <location>
        <begin position="115"/>
        <end position="193"/>
    </location>
</feature>
<dbReference type="PANTHER" id="PTHR48025">
    <property type="entry name" value="OS02G0815200 PROTEIN"/>
    <property type="match status" value="1"/>
</dbReference>
<evidence type="ECO:0000313" key="12">
    <source>
        <dbReference type="Proteomes" id="UP001279734"/>
    </source>
</evidence>
<dbReference type="GO" id="GO:0003729">
    <property type="term" value="F:mRNA binding"/>
    <property type="evidence" value="ECO:0007669"/>
    <property type="project" value="TreeGrafter"/>
</dbReference>
<dbReference type="PROSITE" id="PS50102">
    <property type="entry name" value="RRM"/>
    <property type="match status" value="2"/>
</dbReference>
<keyword evidence="12" id="KW-1185">Reference proteome</keyword>
<accession>A0AAD3THA2</accession>
<reference evidence="11" key="1">
    <citation type="submission" date="2023-05" db="EMBL/GenBank/DDBJ databases">
        <title>Nepenthes gracilis genome sequencing.</title>
        <authorList>
            <person name="Fukushima K."/>
        </authorList>
    </citation>
    <scope>NUCLEOTIDE SEQUENCE</scope>
    <source>
        <strain evidence="11">SING2019-196</strain>
    </source>
</reference>
<evidence type="ECO:0000256" key="9">
    <source>
        <dbReference type="SAM" id="MobiDB-lite"/>
    </source>
</evidence>
<keyword evidence="3" id="KW-0934">Plastid</keyword>
<dbReference type="PANTHER" id="PTHR48025:SF11">
    <property type="entry name" value="RNA-BINDING PROTEIN CP33, CHLOROPLASTIC"/>
    <property type="match status" value="1"/>
</dbReference>
<evidence type="ECO:0000259" key="10">
    <source>
        <dbReference type="PROSITE" id="PS50102"/>
    </source>
</evidence>
<dbReference type="Pfam" id="PF00076">
    <property type="entry name" value="RRM_1"/>
    <property type="match status" value="2"/>
</dbReference>
<evidence type="ECO:0000256" key="7">
    <source>
        <dbReference type="ARBA" id="ARBA00023274"/>
    </source>
</evidence>
<keyword evidence="5" id="KW-0677">Repeat</keyword>
<dbReference type="Gene3D" id="3.30.70.330">
    <property type="match status" value="2"/>
</dbReference>
<feature type="region of interest" description="Disordered" evidence="9">
    <location>
        <begin position="298"/>
        <end position="325"/>
    </location>
</feature>
<keyword evidence="7" id="KW-0687">Ribonucleoprotein</keyword>
<dbReference type="SUPFAM" id="SSF54928">
    <property type="entry name" value="RNA-binding domain, RBD"/>
    <property type="match status" value="1"/>
</dbReference>
<dbReference type="InterPro" id="IPR048289">
    <property type="entry name" value="RRM2_NsCP33-like"/>
</dbReference>
<dbReference type="GO" id="GO:0009535">
    <property type="term" value="C:chloroplast thylakoid membrane"/>
    <property type="evidence" value="ECO:0007669"/>
    <property type="project" value="TreeGrafter"/>
</dbReference>
<dbReference type="GO" id="GO:1990904">
    <property type="term" value="C:ribonucleoprotein complex"/>
    <property type="evidence" value="ECO:0007669"/>
    <property type="project" value="UniProtKB-KW"/>
</dbReference>
<dbReference type="InterPro" id="IPR050502">
    <property type="entry name" value="Euk_RNA-bind_prot"/>
</dbReference>
<keyword evidence="2" id="KW-0150">Chloroplast</keyword>
<dbReference type="GO" id="GO:1901259">
    <property type="term" value="P:chloroplast rRNA processing"/>
    <property type="evidence" value="ECO:0007669"/>
    <property type="project" value="TreeGrafter"/>
</dbReference>
<dbReference type="CDD" id="cd21608">
    <property type="entry name" value="RRM2_NsCP33_like"/>
    <property type="match status" value="1"/>
</dbReference>